<dbReference type="GO" id="GO:0006906">
    <property type="term" value="P:vesicle fusion"/>
    <property type="evidence" value="ECO:0007669"/>
    <property type="project" value="TreeGrafter"/>
</dbReference>
<dbReference type="PIRSF" id="PIRSF027109">
    <property type="entry name" value="Golgi_SNARE"/>
    <property type="match status" value="1"/>
</dbReference>
<comment type="caution">
    <text evidence="10">The sequence shown here is derived from an EMBL/GenBank/DDBJ whole genome shotgun (WGS) entry which is preliminary data.</text>
</comment>
<dbReference type="GO" id="GO:0048219">
    <property type="term" value="P:inter-Golgi cisterna vesicle-mediated transport"/>
    <property type="evidence" value="ECO:0007669"/>
    <property type="project" value="TreeGrafter"/>
</dbReference>
<dbReference type="GO" id="GO:0005484">
    <property type="term" value="F:SNAP receptor activity"/>
    <property type="evidence" value="ECO:0007669"/>
    <property type="project" value="TreeGrafter"/>
</dbReference>
<dbReference type="EMBL" id="QOKY01000142">
    <property type="protein sequence ID" value="RMZ56515.1"/>
    <property type="molecule type" value="Genomic_DNA"/>
</dbReference>
<evidence type="ECO:0000256" key="9">
    <source>
        <dbReference type="SAM" id="Phobius"/>
    </source>
</evidence>
<dbReference type="GO" id="GO:0005797">
    <property type="term" value="C:Golgi medial cisterna"/>
    <property type="evidence" value="ECO:0007669"/>
    <property type="project" value="TreeGrafter"/>
</dbReference>
<comment type="similarity">
    <text evidence="2">Belongs to the GOSR1 family.</text>
</comment>
<dbReference type="GO" id="GO:0031201">
    <property type="term" value="C:SNARE complex"/>
    <property type="evidence" value="ECO:0007669"/>
    <property type="project" value="TreeGrafter"/>
</dbReference>
<keyword evidence="4 9" id="KW-0812">Transmembrane</keyword>
<accession>A0A3M7L3D1</accession>
<keyword evidence="5" id="KW-0653">Protein transport</keyword>
<dbReference type="AlphaFoldDB" id="A0A3M7L3D1"/>
<evidence type="ECO:0000256" key="5">
    <source>
        <dbReference type="ARBA" id="ARBA00022927"/>
    </source>
</evidence>
<evidence type="ECO:0000256" key="7">
    <source>
        <dbReference type="ARBA" id="ARBA00023034"/>
    </source>
</evidence>
<protein>
    <recommendedName>
        <fullName evidence="12">Golgi SNAP receptor complex member 1</fullName>
    </recommendedName>
</protein>
<keyword evidence="3" id="KW-0813">Transport</keyword>
<evidence type="ECO:0000256" key="8">
    <source>
        <dbReference type="ARBA" id="ARBA00023136"/>
    </source>
</evidence>
<keyword evidence="8 9" id="KW-0472">Membrane</keyword>
<proteinExistence type="inferred from homology"/>
<keyword evidence="7" id="KW-0333">Golgi apparatus</keyword>
<evidence type="ECO:0008006" key="12">
    <source>
        <dbReference type="Google" id="ProtNLM"/>
    </source>
</evidence>
<dbReference type="Pfam" id="PF12352">
    <property type="entry name" value="V-SNARE_C"/>
    <property type="match status" value="1"/>
</dbReference>
<evidence type="ECO:0000313" key="11">
    <source>
        <dbReference type="Proteomes" id="UP000279271"/>
    </source>
</evidence>
<dbReference type="PANTHER" id="PTHR21094:SF2">
    <property type="entry name" value="GOLGI SNAP RECEPTOR COMPLEX MEMBER 1"/>
    <property type="match status" value="1"/>
</dbReference>
<name>A0A3M7L3D1_AUXPR</name>
<organism evidence="10 11">
    <name type="scientific">Auxenochlorella protothecoides</name>
    <name type="common">Green microalga</name>
    <name type="synonym">Chlorella protothecoides</name>
    <dbReference type="NCBI Taxonomy" id="3075"/>
    <lineage>
        <taxon>Eukaryota</taxon>
        <taxon>Viridiplantae</taxon>
        <taxon>Chlorophyta</taxon>
        <taxon>core chlorophytes</taxon>
        <taxon>Trebouxiophyceae</taxon>
        <taxon>Chlorellales</taxon>
        <taxon>Chlorellaceae</taxon>
        <taxon>Auxenochlorella</taxon>
    </lineage>
</organism>
<keyword evidence="6 9" id="KW-1133">Transmembrane helix</keyword>
<evidence type="ECO:0000256" key="1">
    <source>
        <dbReference type="ARBA" id="ARBA00004409"/>
    </source>
</evidence>
<comment type="subcellular location">
    <subcellularLocation>
        <location evidence="1">Golgi apparatus membrane</location>
        <topology evidence="1">Single-pass type IV membrane protein</topology>
    </subcellularLocation>
</comment>
<dbReference type="GO" id="GO:0000139">
    <property type="term" value="C:Golgi membrane"/>
    <property type="evidence" value="ECO:0007669"/>
    <property type="project" value="UniProtKB-SubCell"/>
</dbReference>
<dbReference type="GO" id="GO:0006888">
    <property type="term" value="P:endoplasmic reticulum to Golgi vesicle-mediated transport"/>
    <property type="evidence" value="ECO:0007669"/>
    <property type="project" value="InterPro"/>
</dbReference>
<dbReference type="GO" id="GO:0015031">
    <property type="term" value="P:protein transport"/>
    <property type="evidence" value="ECO:0007669"/>
    <property type="project" value="UniProtKB-KW"/>
</dbReference>
<dbReference type="GO" id="GO:0005801">
    <property type="term" value="C:cis-Golgi network"/>
    <property type="evidence" value="ECO:0007669"/>
    <property type="project" value="InterPro"/>
</dbReference>
<dbReference type="PANTHER" id="PTHR21094">
    <property type="entry name" value="GOS-28 SNARE- RELATED"/>
    <property type="match status" value="1"/>
</dbReference>
<evidence type="ECO:0000256" key="4">
    <source>
        <dbReference type="ARBA" id="ARBA00022692"/>
    </source>
</evidence>
<dbReference type="Proteomes" id="UP000279271">
    <property type="component" value="Unassembled WGS sequence"/>
</dbReference>
<dbReference type="InterPro" id="IPR023601">
    <property type="entry name" value="Golgi_SNAP_su1"/>
</dbReference>
<gene>
    <name evidence="10" type="ORF">APUTEX25_001362</name>
</gene>
<evidence type="ECO:0000313" key="10">
    <source>
        <dbReference type="EMBL" id="RMZ56515.1"/>
    </source>
</evidence>
<feature type="non-terminal residue" evidence="10">
    <location>
        <position position="1"/>
    </location>
</feature>
<reference evidence="11" key="1">
    <citation type="journal article" date="2018" name="Algal Res.">
        <title>Characterization of plant carbon substrate utilization by Auxenochlorella protothecoides.</title>
        <authorList>
            <person name="Vogler B.W."/>
            <person name="Starkenburg S.R."/>
            <person name="Sudasinghe N."/>
            <person name="Schambach J.Y."/>
            <person name="Rollin J.A."/>
            <person name="Pattathil S."/>
            <person name="Barry A.N."/>
        </authorList>
    </citation>
    <scope>NUCLEOTIDE SEQUENCE [LARGE SCALE GENOMIC DNA]</scope>
    <source>
        <strain evidence="11">UTEX 25</strain>
    </source>
</reference>
<evidence type="ECO:0000256" key="6">
    <source>
        <dbReference type="ARBA" id="ARBA00022989"/>
    </source>
</evidence>
<feature type="transmembrane region" description="Helical" evidence="9">
    <location>
        <begin position="220"/>
        <end position="238"/>
    </location>
</feature>
<evidence type="ECO:0000256" key="2">
    <source>
        <dbReference type="ARBA" id="ARBA00008473"/>
    </source>
</evidence>
<sequence>QSAVPKIPSESTGAKWEDLRREARKIEGELDIKLAAYGKLCTSFEYGYTRGESGIAADQLLQSKASDIERLLSRLSDTNESMQRSIGGGPDARSHTLARHRDILHDYQQEFRRQASVAGSARDRADLLGAAGTSGSASASGLGAPGSSMGLLLRERGMVASSHAALDDVMGTAHGVAAGLGQQREVFEGVSGKLGSVGAAFPVVNTLLNAIRRKKNKDNLILGSVVAVCLLFILIYWVNK</sequence>
<evidence type="ECO:0000256" key="3">
    <source>
        <dbReference type="ARBA" id="ARBA00022448"/>
    </source>
</evidence>